<feature type="domain" description="Quercetin 2,3-dioxygenase C-terminal cupin" evidence="1">
    <location>
        <begin position="1"/>
        <end position="86"/>
    </location>
</feature>
<dbReference type="CDD" id="cd20311">
    <property type="entry name" value="cupin_Yhhw_C"/>
    <property type="match status" value="1"/>
</dbReference>
<dbReference type="Gene3D" id="2.60.120.10">
    <property type="entry name" value="Jelly Rolls"/>
    <property type="match status" value="1"/>
</dbReference>
<dbReference type="EMBL" id="UGPN01000002">
    <property type="protein sequence ID" value="STY60207.1"/>
    <property type="molecule type" value="Genomic_DNA"/>
</dbReference>
<evidence type="ECO:0000313" key="2">
    <source>
        <dbReference type="EMBL" id="STY60207.1"/>
    </source>
</evidence>
<dbReference type="Proteomes" id="UP000254802">
    <property type="component" value="Unassembled WGS sequence"/>
</dbReference>
<dbReference type="PANTHER" id="PTHR43212:SF3">
    <property type="entry name" value="QUERCETIN 2,3-DIOXYGENASE"/>
    <property type="match status" value="1"/>
</dbReference>
<dbReference type="InterPro" id="IPR012093">
    <property type="entry name" value="Pirin"/>
</dbReference>
<sequence>MILSPNAEEGSFKIYQDMKLWRYQYPTAKSEQLALEPNRSYWLQVVKGNLNINGVELSTSDALGIRQEKALEINTQDDVEFLLFDLV</sequence>
<dbReference type="GO" id="GO:0008127">
    <property type="term" value="F:quercetin 2,3-dioxygenase activity"/>
    <property type="evidence" value="ECO:0007669"/>
    <property type="project" value="UniProtKB-EC"/>
</dbReference>
<reference evidence="2 3" key="1">
    <citation type="submission" date="2018-06" db="EMBL/GenBank/DDBJ databases">
        <authorList>
            <consortium name="Pathogen Informatics"/>
            <person name="Doyle S."/>
        </authorList>
    </citation>
    <scope>NUCLEOTIDE SEQUENCE [LARGE SCALE GENOMIC DNA]</scope>
    <source>
        <strain evidence="2 3">NCTC10638</strain>
    </source>
</reference>
<proteinExistence type="predicted"/>
<gene>
    <name evidence="2" type="primary">yhhW_1</name>
    <name evidence="2" type="ORF">NCTC10638_01401</name>
</gene>
<dbReference type="InterPro" id="IPR011051">
    <property type="entry name" value="RmlC_Cupin_sf"/>
</dbReference>
<name>A0A378MWY7_MANHA</name>
<dbReference type="AlphaFoldDB" id="A0A378MWY7"/>
<dbReference type="EC" id="1.13.11.24" evidence="2"/>
<dbReference type="Pfam" id="PF17954">
    <property type="entry name" value="Pirin_C_2"/>
    <property type="match status" value="1"/>
</dbReference>
<keyword evidence="2" id="KW-0223">Dioxygenase</keyword>
<dbReference type="InterPro" id="IPR014710">
    <property type="entry name" value="RmlC-like_jellyroll"/>
</dbReference>
<evidence type="ECO:0000313" key="3">
    <source>
        <dbReference type="Proteomes" id="UP000254802"/>
    </source>
</evidence>
<accession>A0A378MWY7</accession>
<organism evidence="2 3">
    <name type="scientific">Mannheimia haemolytica</name>
    <name type="common">Pasteurella haemolytica</name>
    <dbReference type="NCBI Taxonomy" id="75985"/>
    <lineage>
        <taxon>Bacteria</taxon>
        <taxon>Pseudomonadati</taxon>
        <taxon>Pseudomonadota</taxon>
        <taxon>Gammaproteobacteria</taxon>
        <taxon>Pasteurellales</taxon>
        <taxon>Pasteurellaceae</taxon>
        <taxon>Mannheimia</taxon>
    </lineage>
</organism>
<protein>
    <submittedName>
        <fullName evidence="2">Quercetin 2,3-dioxygenase</fullName>
        <ecNumber evidence="2">1.13.11.24</ecNumber>
    </submittedName>
</protein>
<keyword evidence="2" id="KW-0560">Oxidoreductase</keyword>
<dbReference type="InterPro" id="IPR041602">
    <property type="entry name" value="Quercetinase_C"/>
</dbReference>
<evidence type="ECO:0000259" key="1">
    <source>
        <dbReference type="Pfam" id="PF17954"/>
    </source>
</evidence>
<dbReference type="SUPFAM" id="SSF51182">
    <property type="entry name" value="RmlC-like cupins"/>
    <property type="match status" value="1"/>
</dbReference>
<dbReference type="PANTHER" id="PTHR43212">
    <property type="entry name" value="QUERCETIN 2,3-DIOXYGENASE"/>
    <property type="match status" value="1"/>
</dbReference>